<accession>A0ABS9D163</accession>
<name>A0ABS9D163_9RHOB</name>
<comment type="caution">
    <text evidence="3">The sequence shown here is derived from an EMBL/GenBank/DDBJ whole genome shotgun (WGS) entry which is preliminary data.</text>
</comment>
<evidence type="ECO:0000313" key="4">
    <source>
        <dbReference type="Proteomes" id="UP001200557"/>
    </source>
</evidence>
<protein>
    <submittedName>
        <fullName evidence="3">DUF4329 domain-containing protein</fullName>
    </submittedName>
</protein>
<feature type="domain" description="DUF4329" evidence="2">
    <location>
        <begin position="60"/>
        <end position="174"/>
    </location>
</feature>
<dbReference type="PROSITE" id="PS51257">
    <property type="entry name" value="PROKAR_LIPOPROTEIN"/>
    <property type="match status" value="1"/>
</dbReference>
<dbReference type="RefSeq" id="WP_235227107.1">
    <property type="nucleotide sequence ID" value="NZ_JAKGAQ010000005.1"/>
</dbReference>
<evidence type="ECO:0000256" key="1">
    <source>
        <dbReference type="SAM" id="SignalP"/>
    </source>
</evidence>
<sequence>MIRLTALFAAASLALAGCDAPSGQTFTQPSPSGLSNAPRQENVGFSVAPANAPSGPTVDAFAARYLDTLQARSFSGRREYCGYFFVDTAGRLQATPPRAGNFASCLMPEPRVGQGIIASYHTHGSFAAAYDNEVPSVVDLESDFDYGIDGYVSTPGGRVWLVDFQTFSTRQVCGLGCIRSDPQFRPQNEGNIRQSYTYTALQQRSRGFGS</sequence>
<dbReference type="InterPro" id="IPR025479">
    <property type="entry name" value="DUF4329"/>
</dbReference>
<reference evidence="3 4" key="1">
    <citation type="submission" date="2022-01" db="EMBL/GenBank/DDBJ databases">
        <title>Octadecabacter sp. nov., isolated from a marine alga.</title>
        <authorList>
            <person name="Jin M.S."/>
            <person name="Kim H.M."/>
            <person name="Han D.M."/>
            <person name="Jung J.J."/>
            <person name="Jeon C.O."/>
        </authorList>
    </citation>
    <scope>NUCLEOTIDE SEQUENCE [LARGE SCALE GENOMIC DNA]</scope>
    <source>
        <strain evidence="3 4">G9-8</strain>
    </source>
</reference>
<keyword evidence="1" id="KW-0732">Signal</keyword>
<keyword evidence="4" id="KW-1185">Reference proteome</keyword>
<gene>
    <name evidence="3" type="ORF">L0664_17070</name>
</gene>
<feature type="signal peptide" evidence="1">
    <location>
        <begin position="1"/>
        <end position="16"/>
    </location>
</feature>
<organism evidence="3 4">
    <name type="scientific">Octadecabacter dasysiphoniae</name>
    <dbReference type="NCBI Taxonomy" id="2909341"/>
    <lineage>
        <taxon>Bacteria</taxon>
        <taxon>Pseudomonadati</taxon>
        <taxon>Pseudomonadota</taxon>
        <taxon>Alphaproteobacteria</taxon>
        <taxon>Rhodobacterales</taxon>
        <taxon>Roseobacteraceae</taxon>
        <taxon>Octadecabacter</taxon>
    </lineage>
</organism>
<dbReference type="Pfam" id="PF14220">
    <property type="entry name" value="DUF4329"/>
    <property type="match status" value="1"/>
</dbReference>
<dbReference type="EMBL" id="JAKGAQ010000005">
    <property type="protein sequence ID" value="MCF2872782.1"/>
    <property type="molecule type" value="Genomic_DNA"/>
</dbReference>
<evidence type="ECO:0000313" key="3">
    <source>
        <dbReference type="EMBL" id="MCF2872782.1"/>
    </source>
</evidence>
<proteinExistence type="predicted"/>
<dbReference type="Proteomes" id="UP001200557">
    <property type="component" value="Unassembled WGS sequence"/>
</dbReference>
<evidence type="ECO:0000259" key="2">
    <source>
        <dbReference type="Pfam" id="PF14220"/>
    </source>
</evidence>
<feature type="chain" id="PRO_5045523008" evidence="1">
    <location>
        <begin position="17"/>
        <end position="210"/>
    </location>
</feature>